<evidence type="ECO:0000256" key="1">
    <source>
        <dbReference type="SAM" id="MobiDB-lite"/>
    </source>
</evidence>
<proteinExistence type="predicted"/>
<sequence>MIAARQFVQSPSGRFVKTGTQLTERQEAPTISTRTQINGASARNSSRKPPPQQCYAPTGRNNGVKANNWKHSGGLKSRSCVTSRSRMRPRSIGLAISTSRHTTKCRQDSD</sequence>
<feature type="region of interest" description="Disordered" evidence="1">
    <location>
        <begin position="1"/>
        <end position="88"/>
    </location>
</feature>
<dbReference type="AlphaFoldDB" id="A0ABD1DZS4"/>
<keyword evidence="3" id="KW-1185">Reference proteome</keyword>
<dbReference type="EMBL" id="JBDJPC010000025">
    <property type="protein sequence ID" value="KAL1487591.1"/>
    <property type="molecule type" value="Genomic_DNA"/>
</dbReference>
<evidence type="ECO:0000313" key="3">
    <source>
        <dbReference type="Proteomes" id="UP001566132"/>
    </source>
</evidence>
<accession>A0ABD1DZS4</accession>
<reference evidence="2 3" key="1">
    <citation type="submission" date="2024-05" db="EMBL/GenBank/DDBJ databases">
        <title>Genetic variation in Jamaican populations of the coffee berry borer (Hypothenemus hampei).</title>
        <authorList>
            <person name="Errbii M."/>
            <person name="Myrie A."/>
        </authorList>
    </citation>
    <scope>NUCLEOTIDE SEQUENCE [LARGE SCALE GENOMIC DNA]</scope>
    <source>
        <strain evidence="2">JA-Hopewell-2020-01-JO</strain>
        <tissue evidence="2">Whole body</tissue>
    </source>
</reference>
<gene>
    <name evidence="2" type="ORF">ABEB36_015722</name>
</gene>
<comment type="caution">
    <text evidence="2">The sequence shown here is derived from an EMBL/GenBank/DDBJ whole genome shotgun (WGS) entry which is preliminary data.</text>
</comment>
<organism evidence="2 3">
    <name type="scientific">Hypothenemus hampei</name>
    <name type="common">Coffee berry borer</name>
    <dbReference type="NCBI Taxonomy" id="57062"/>
    <lineage>
        <taxon>Eukaryota</taxon>
        <taxon>Metazoa</taxon>
        <taxon>Ecdysozoa</taxon>
        <taxon>Arthropoda</taxon>
        <taxon>Hexapoda</taxon>
        <taxon>Insecta</taxon>
        <taxon>Pterygota</taxon>
        <taxon>Neoptera</taxon>
        <taxon>Endopterygota</taxon>
        <taxon>Coleoptera</taxon>
        <taxon>Polyphaga</taxon>
        <taxon>Cucujiformia</taxon>
        <taxon>Curculionidae</taxon>
        <taxon>Scolytinae</taxon>
        <taxon>Hypothenemus</taxon>
    </lineage>
</organism>
<feature type="compositionally biased region" description="Polar residues" evidence="1">
    <location>
        <begin position="7"/>
        <end position="44"/>
    </location>
</feature>
<name>A0ABD1DZS4_HYPHA</name>
<evidence type="ECO:0000313" key="2">
    <source>
        <dbReference type="EMBL" id="KAL1487591.1"/>
    </source>
</evidence>
<dbReference type="Proteomes" id="UP001566132">
    <property type="component" value="Unassembled WGS sequence"/>
</dbReference>
<protein>
    <submittedName>
        <fullName evidence="2">Uncharacterized protein</fullName>
    </submittedName>
</protein>